<dbReference type="RefSeq" id="XP_016293211.1">
    <property type="nucleotide sequence ID" value="XM_016435461.1"/>
</dbReference>
<organism evidence="3 4">
    <name type="scientific">Kalmanozyma brasiliensis (strain GHG001)</name>
    <name type="common">Yeast</name>
    <name type="synonym">Pseudozyma brasiliensis</name>
    <dbReference type="NCBI Taxonomy" id="1365824"/>
    <lineage>
        <taxon>Eukaryota</taxon>
        <taxon>Fungi</taxon>
        <taxon>Dikarya</taxon>
        <taxon>Basidiomycota</taxon>
        <taxon>Ustilaginomycotina</taxon>
        <taxon>Ustilaginomycetes</taxon>
        <taxon>Ustilaginales</taxon>
        <taxon>Ustilaginaceae</taxon>
        <taxon>Kalmanozyma</taxon>
    </lineage>
</organism>
<evidence type="ECO:0000313" key="4">
    <source>
        <dbReference type="Proteomes" id="UP000019377"/>
    </source>
</evidence>
<feature type="transmembrane region" description="Helical" evidence="2">
    <location>
        <begin position="32"/>
        <end position="52"/>
    </location>
</feature>
<dbReference type="Proteomes" id="UP000019377">
    <property type="component" value="Unassembled WGS sequence"/>
</dbReference>
<sequence length="234" mass="25805">MGAESDLYPSRGFSDEPQITPPRKPFYRRGGFIFLVVVACLVAAIVPPLVVFRDRLGRSSSSSPFADPPFWNGTGPNNNPFGTCFTTQATAFQPYWKEQLDVTWCGTQFNRSSPIFALPLLNMSQAVGADERVTHDVNRTLWNSMTRNWCGAEAKIMGPAGEFTAILADASTWRTADFNMGLFEAVRGTKNGTYRDPDQAGWIDEVRICFTGNRTDIGDGTYPFSYPLPASSSS</sequence>
<dbReference type="OMA" id="TRNWCGA"/>
<accession>V5GQK5</accession>
<gene>
    <name evidence="3" type="ORF">PSEUBRA_SCAF18g04763</name>
</gene>
<dbReference type="eggNOG" id="ENOG502R0XK">
    <property type="taxonomic scope" value="Eukaryota"/>
</dbReference>
<keyword evidence="4" id="KW-1185">Reference proteome</keyword>
<dbReference type="HOGENOM" id="CLU_1235846_0_0_1"/>
<dbReference type="AlphaFoldDB" id="V5GQK5"/>
<keyword evidence="2" id="KW-0812">Transmembrane</keyword>
<dbReference type="EMBL" id="KI545860">
    <property type="protein sequence ID" value="EST08222.1"/>
    <property type="molecule type" value="Genomic_DNA"/>
</dbReference>
<proteinExistence type="predicted"/>
<keyword evidence="2" id="KW-0472">Membrane</keyword>
<evidence type="ECO:0000256" key="1">
    <source>
        <dbReference type="SAM" id="MobiDB-lite"/>
    </source>
</evidence>
<keyword evidence="2" id="KW-1133">Transmembrane helix</keyword>
<evidence type="ECO:0000313" key="3">
    <source>
        <dbReference type="EMBL" id="EST08222.1"/>
    </source>
</evidence>
<reference evidence="4" key="1">
    <citation type="journal article" date="2013" name="Genome Announc.">
        <title>Draft genome sequence of Pseudozyma brasiliensis sp. nov. strain GHG001, a high producer of endo-1,4-xylanase isolated from an insect pest of sugarcane.</title>
        <authorList>
            <person name="Oliveira J.V.D.C."/>
            <person name="dos Santos R.A.C."/>
            <person name="Borges T.A."/>
            <person name="Riano-Pachon D.M."/>
            <person name="Goldman G.H."/>
        </authorList>
    </citation>
    <scope>NUCLEOTIDE SEQUENCE [LARGE SCALE GENOMIC DNA]</scope>
    <source>
        <strain evidence="4">GHG001</strain>
    </source>
</reference>
<protein>
    <submittedName>
        <fullName evidence="3">Uncharacterized protein</fullName>
    </submittedName>
</protein>
<dbReference type="GeneID" id="27418081"/>
<feature type="region of interest" description="Disordered" evidence="1">
    <location>
        <begin position="1"/>
        <end position="20"/>
    </location>
</feature>
<name>V5GQK5_KALBG</name>
<dbReference type="OrthoDB" id="2540975at2759"/>
<evidence type="ECO:0000256" key="2">
    <source>
        <dbReference type="SAM" id="Phobius"/>
    </source>
</evidence>